<proteinExistence type="predicted"/>
<keyword evidence="3" id="KW-1185">Reference proteome</keyword>
<accession>A0AAV7TSV3</accession>
<comment type="caution">
    <text evidence="2">The sequence shown here is derived from an EMBL/GenBank/DDBJ whole genome shotgun (WGS) entry which is preliminary data.</text>
</comment>
<evidence type="ECO:0000313" key="2">
    <source>
        <dbReference type="EMBL" id="KAJ1178808.1"/>
    </source>
</evidence>
<gene>
    <name evidence="2" type="ORF">NDU88_004050</name>
</gene>
<evidence type="ECO:0000256" key="1">
    <source>
        <dbReference type="SAM" id="MobiDB-lite"/>
    </source>
</evidence>
<feature type="compositionally biased region" description="Low complexity" evidence="1">
    <location>
        <begin position="37"/>
        <end position="47"/>
    </location>
</feature>
<dbReference type="AlphaFoldDB" id="A0AAV7TSV3"/>
<organism evidence="2 3">
    <name type="scientific">Pleurodeles waltl</name>
    <name type="common">Iberian ribbed newt</name>
    <dbReference type="NCBI Taxonomy" id="8319"/>
    <lineage>
        <taxon>Eukaryota</taxon>
        <taxon>Metazoa</taxon>
        <taxon>Chordata</taxon>
        <taxon>Craniata</taxon>
        <taxon>Vertebrata</taxon>
        <taxon>Euteleostomi</taxon>
        <taxon>Amphibia</taxon>
        <taxon>Batrachia</taxon>
        <taxon>Caudata</taxon>
        <taxon>Salamandroidea</taxon>
        <taxon>Salamandridae</taxon>
        <taxon>Pleurodelinae</taxon>
        <taxon>Pleurodeles</taxon>
    </lineage>
</organism>
<dbReference type="Proteomes" id="UP001066276">
    <property type="component" value="Chromosome 3_2"/>
</dbReference>
<reference evidence="2" key="1">
    <citation type="journal article" date="2022" name="bioRxiv">
        <title>Sequencing and chromosome-scale assembly of the giantPleurodeles waltlgenome.</title>
        <authorList>
            <person name="Brown T."/>
            <person name="Elewa A."/>
            <person name="Iarovenko S."/>
            <person name="Subramanian E."/>
            <person name="Araus A.J."/>
            <person name="Petzold A."/>
            <person name="Susuki M."/>
            <person name="Suzuki K.-i.T."/>
            <person name="Hayashi T."/>
            <person name="Toyoda A."/>
            <person name="Oliveira C."/>
            <person name="Osipova E."/>
            <person name="Leigh N.D."/>
            <person name="Simon A."/>
            <person name="Yun M.H."/>
        </authorList>
    </citation>
    <scope>NUCLEOTIDE SEQUENCE</scope>
    <source>
        <strain evidence="2">20211129_DDA</strain>
        <tissue evidence="2">Liver</tissue>
    </source>
</reference>
<name>A0AAV7TSV3_PLEWA</name>
<sequence>MRPDGATRRHRAGGATPAGPSRALPPDQGPCPSATRAPGRGQPSQGAAGPGGVACRSRVQGAGSSLLTSSDDPRASEPQRPQGIPGRSEEAWKPSSPQPALSVLGAGASTTPRSVFPGRAAAESAHASPGSAGCPRARG</sequence>
<protein>
    <submittedName>
        <fullName evidence="2">Uncharacterized protein</fullName>
    </submittedName>
</protein>
<feature type="region of interest" description="Disordered" evidence="1">
    <location>
        <begin position="1"/>
        <end position="139"/>
    </location>
</feature>
<dbReference type="EMBL" id="JANPWB010000006">
    <property type="protein sequence ID" value="KAJ1178808.1"/>
    <property type="molecule type" value="Genomic_DNA"/>
</dbReference>
<evidence type="ECO:0000313" key="3">
    <source>
        <dbReference type="Proteomes" id="UP001066276"/>
    </source>
</evidence>